<evidence type="ECO:0000313" key="2">
    <source>
        <dbReference type="EMBL" id="TCV92520.1"/>
    </source>
</evidence>
<dbReference type="SUPFAM" id="SSF54593">
    <property type="entry name" value="Glyoxalase/Bleomycin resistance protein/Dihydroxybiphenyl dioxygenase"/>
    <property type="match status" value="1"/>
</dbReference>
<reference evidence="2 3" key="1">
    <citation type="submission" date="2019-03" db="EMBL/GenBank/DDBJ databases">
        <title>Genomic Encyclopedia of Type Strains, Phase IV (KMG-IV): sequencing the most valuable type-strain genomes for metagenomic binning, comparative biology and taxonomic classification.</title>
        <authorList>
            <person name="Goeker M."/>
        </authorList>
    </citation>
    <scope>NUCLEOTIDE SEQUENCE [LARGE SCALE GENOMIC DNA]</scope>
    <source>
        <strain evidence="2 3">DSM 29487</strain>
    </source>
</reference>
<evidence type="ECO:0000259" key="1">
    <source>
        <dbReference type="PROSITE" id="PS51819"/>
    </source>
</evidence>
<evidence type="ECO:0000313" key="3">
    <source>
        <dbReference type="Proteomes" id="UP000295515"/>
    </source>
</evidence>
<dbReference type="InterPro" id="IPR025870">
    <property type="entry name" value="Glyoxalase-like_dom"/>
</dbReference>
<dbReference type="Pfam" id="PF12681">
    <property type="entry name" value="Glyoxalase_2"/>
    <property type="match status" value="1"/>
</dbReference>
<dbReference type="PROSITE" id="PS51819">
    <property type="entry name" value="VOC"/>
    <property type="match status" value="1"/>
</dbReference>
<dbReference type="CDD" id="cd06587">
    <property type="entry name" value="VOC"/>
    <property type="match status" value="1"/>
</dbReference>
<sequence length="143" mass="17285">MIRLGTTYICVKNMEKSINFYKLLLQQDPIYMNEERWVTFKCGQTVSLYNKEYDQKIIENHKYFNQAYIDDFFIEDDEKKNNIMILNFEVDNLKAEYERLLSLNIGEVSKLMYVNVHMPYWYFNIKDPDGNILEITGDFEENK</sequence>
<dbReference type="GeneID" id="98916467"/>
<feature type="domain" description="VOC" evidence="1">
    <location>
        <begin position="3"/>
        <end position="138"/>
    </location>
</feature>
<protein>
    <submittedName>
        <fullName evidence="2">Lactoylglutathione lyase</fullName>
    </submittedName>
</protein>
<gene>
    <name evidence="2" type="ORF">EDD60_1263</name>
</gene>
<accession>A0A4R3YJW2</accession>
<proteinExistence type="predicted"/>
<dbReference type="AlphaFoldDB" id="A0A4R3YJW2"/>
<name>A0A4R3YJW2_9FIRM</name>
<dbReference type="RefSeq" id="WP_257529307.1">
    <property type="nucleotide sequence ID" value="NZ_JADMQS010000007.1"/>
</dbReference>
<dbReference type="InterPro" id="IPR029068">
    <property type="entry name" value="Glyas_Bleomycin-R_OHBP_Dase"/>
</dbReference>
<keyword evidence="3" id="KW-1185">Reference proteome</keyword>
<dbReference type="GO" id="GO:0016829">
    <property type="term" value="F:lyase activity"/>
    <property type="evidence" value="ECO:0007669"/>
    <property type="project" value="UniProtKB-KW"/>
</dbReference>
<comment type="caution">
    <text evidence="2">The sequence shown here is derived from an EMBL/GenBank/DDBJ whole genome shotgun (WGS) entry which is preliminary data.</text>
</comment>
<keyword evidence="2" id="KW-0456">Lyase</keyword>
<dbReference type="InterPro" id="IPR037523">
    <property type="entry name" value="VOC_core"/>
</dbReference>
<organism evidence="2 3">
    <name type="scientific">Longibaculum muris</name>
    <dbReference type="NCBI Taxonomy" id="1796628"/>
    <lineage>
        <taxon>Bacteria</taxon>
        <taxon>Bacillati</taxon>
        <taxon>Bacillota</taxon>
        <taxon>Erysipelotrichia</taxon>
        <taxon>Erysipelotrichales</taxon>
        <taxon>Coprobacillaceae</taxon>
        <taxon>Longibaculum</taxon>
    </lineage>
</organism>
<dbReference type="EMBL" id="SMCQ01000026">
    <property type="protein sequence ID" value="TCV92520.1"/>
    <property type="molecule type" value="Genomic_DNA"/>
</dbReference>
<dbReference type="Proteomes" id="UP000295515">
    <property type="component" value="Unassembled WGS sequence"/>
</dbReference>
<dbReference type="Gene3D" id="3.10.180.10">
    <property type="entry name" value="2,3-Dihydroxybiphenyl 1,2-Dioxygenase, domain 1"/>
    <property type="match status" value="1"/>
</dbReference>